<accession>A0A2I0MSV7</accession>
<protein>
    <submittedName>
        <fullName evidence="1">Nudix (Nucleoside diphosphate linked moiety X)-type motif 15</fullName>
    </submittedName>
</protein>
<name>A0A2I0MSV7_COLLI</name>
<reference evidence="1 2" key="1">
    <citation type="journal article" date="2013" name="Science">
        <title>Genomic diversity and evolution of the head crest in the rock pigeon.</title>
        <authorList>
            <person name="Shapiro M.D."/>
            <person name="Kronenberg Z."/>
            <person name="Li C."/>
            <person name="Domyan E.T."/>
            <person name="Pan H."/>
            <person name="Campbell M."/>
            <person name="Tan H."/>
            <person name="Huff C.D."/>
            <person name="Hu H."/>
            <person name="Vickrey A.I."/>
            <person name="Nielsen S.C."/>
            <person name="Stringham S.A."/>
            <person name="Hu H."/>
            <person name="Willerslev E."/>
            <person name="Gilbert M.T."/>
            <person name="Yandell M."/>
            <person name="Zhang G."/>
            <person name="Wang J."/>
        </authorList>
    </citation>
    <scope>NUCLEOTIDE SEQUENCE [LARGE SCALE GENOMIC DNA]</scope>
    <source>
        <tissue evidence="1">Blood</tissue>
    </source>
</reference>
<organism evidence="1 2">
    <name type="scientific">Columba livia</name>
    <name type="common">Rock dove</name>
    <dbReference type="NCBI Taxonomy" id="8932"/>
    <lineage>
        <taxon>Eukaryota</taxon>
        <taxon>Metazoa</taxon>
        <taxon>Chordata</taxon>
        <taxon>Craniata</taxon>
        <taxon>Vertebrata</taxon>
        <taxon>Euteleostomi</taxon>
        <taxon>Archelosauria</taxon>
        <taxon>Archosauria</taxon>
        <taxon>Dinosauria</taxon>
        <taxon>Saurischia</taxon>
        <taxon>Theropoda</taxon>
        <taxon>Coelurosauria</taxon>
        <taxon>Aves</taxon>
        <taxon>Neognathae</taxon>
        <taxon>Neoaves</taxon>
        <taxon>Columbimorphae</taxon>
        <taxon>Columbiformes</taxon>
        <taxon>Columbidae</taxon>
        <taxon>Columba</taxon>
    </lineage>
</organism>
<evidence type="ECO:0000313" key="1">
    <source>
        <dbReference type="EMBL" id="PKK32760.1"/>
    </source>
</evidence>
<evidence type="ECO:0000313" key="2">
    <source>
        <dbReference type="Proteomes" id="UP000053872"/>
    </source>
</evidence>
<sequence length="115" mass="12796">MGEVERVSSSGSAVLGPALFERARLRSFHRRARSPKGVHGKSPAGLKTKCTLCNKPKDRPAFLVLKRTYQAHSSHVKVITLTKAKKMPNVSVLLPYFMRELSPIPELFLSLLVNN</sequence>
<keyword evidence="2" id="KW-1185">Reference proteome</keyword>
<dbReference type="InParanoid" id="A0A2I0MSV7"/>
<proteinExistence type="predicted"/>
<gene>
    <name evidence="1" type="primary">NUDT15</name>
    <name evidence="1" type="ORF">A306_00003219</name>
</gene>
<comment type="caution">
    <text evidence="1">The sequence shown here is derived from an EMBL/GenBank/DDBJ whole genome shotgun (WGS) entry which is preliminary data.</text>
</comment>
<dbReference type="EMBL" id="AKCR02000003">
    <property type="protein sequence ID" value="PKK32760.1"/>
    <property type="molecule type" value="Genomic_DNA"/>
</dbReference>
<dbReference type="AlphaFoldDB" id="A0A2I0MSV7"/>
<dbReference type="Proteomes" id="UP000053872">
    <property type="component" value="Unassembled WGS sequence"/>
</dbReference>